<dbReference type="Proteomes" id="UP000016666">
    <property type="component" value="Unassembled WGS sequence"/>
</dbReference>
<evidence type="ECO:0000313" key="2">
    <source>
        <dbReference type="Ensembl" id="ENSAPLP00000028531.1"/>
    </source>
</evidence>
<evidence type="ECO:0000256" key="1">
    <source>
        <dbReference type="SAM" id="MobiDB-lite"/>
    </source>
</evidence>
<feature type="compositionally biased region" description="Gly residues" evidence="1">
    <location>
        <begin position="113"/>
        <end position="125"/>
    </location>
</feature>
<feature type="compositionally biased region" description="Basic residues" evidence="1">
    <location>
        <begin position="75"/>
        <end position="91"/>
    </location>
</feature>
<reference evidence="3" key="1">
    <citation type="submission" date="2017-10" db="EMBL/GenBank/DDBJ databases">
        <title>A new Pekin duck reference genome.</title>
        <authorList>
            <person name="Hou Z.-C."/>
            <person name="Zhou Z.-K."/>
            <person name="Zhu F."/>
            <person name="Hou S.-S."/>
        </authorList>
    </citation>
    <scope>NUCLEOTIDE SEQUENCE [LARGE SCALE GENOMIC DNA]</scope>
</reference>
<accession>A0A493TRN5</accession>
<protein>
    <submittedName>
        <fullName evidence="2">Uncharacterized protein</fullName>
    </submittedName>
</protein>
<proteinExistence type="predicted"/>
<sequence length="233" mass="24777">ASAPSAAPTVPTASPESGAVLQREPLYNWQATKGSLRERFAFLFSNELLSDVHFVGGSSRARPAAHPRPPLRAGGRQRRLRRDVQRRHGHHLGRDRAARRGARRLPGAAQVGTGVGGGVWGGGGPHTAAPPLSAPSPQPRERPGVGALSPIPFVPPPGGAEGPPGSRGLHPRSRRPAPCLLPAHPFPARFGVRWPRRMGRGGADLAFWFHLLMKVMGIGGSAIPECRNRPSTY</sequence>
<organism evidence="2 3">
    <name type="scientific">Anas platyrhynchos platyrhynchos</name>
    <name type="common">Northern mallard</name>
    <dbReference type="NCBI Taxonomy" id="8840"/>
    <lineage>
        <taxon>Eukaryota</taxon>
        <taxon>Metazoa</taxon>
        <taxon>Chordata</taxon>
        <taxon>Craniata</taxon>
        <taxon>Vertebrata</taxon>
        <taxon>Euteleostomi</taxon>
        <taxon>Archelosauria</taxon>
        <taxon>Archosauria</taxon>
        <taxon>Dinosauria</taxon>
        <taxon>Saurischia</taxon>
        <taxon>Theropoda</taxon>
        <taxon>Coelurosauria</taxon>
        <taxon>Aves</taxon>
        <taxon>Neognathae</taxon>
        <taxon>Galloanserae</taxon>
        <taxon>Anseriformes</taxon>
        <taxon>Anatidae</taxon>
        <taxon>Anatinae</taxon>
        <taxon>Anas</taxon>
    </lineage>
</organism>
<name>A0A493TRN5_ANAPP</name>
<evidence type="ECO:0000313" key="3">
    <source>
        <dbReference type="Proteomes" id="UP000016666"/>
    </source>
</evidence>
<reference evidence="2" key="2">
    <citation type="submission" date="2025-08" db="UniProtKB">
        <authorList>
            <consortium name="Ensembl"/>
        </authorList>
    </citation>
    <scope>IDENTIFICATION</scope>
</reference>
<reference evidence="2" key="3">
    <citation type="submission" date="2025-09" db="UniProtKB">
        <authorList>
            <consortium name="Ensembl"/>
        </authorList>
    </citation>
    <scope>IDENTIFICATION</scope>
</reference>
<dbReference type="STRING" id="8840.ENSAPLP00000028531"/>
<dbReference type="Ensembl" id="ENSAPLT00000032422.1">
    <property type="protein sequence ID" value="ENSAPLP00000028531.1"/>
    <property type="gene ID" value="ENSAPLG00000025877.1"/>
</dbReference>
<keyword evidence="3" id="KW-1185">Reference proteome</keyword>
<feature type="region of interest" description="Disordered" evidence="1">
    <location>
        <begin position="58"/>
        <end position="176"/>
    </location>
</feature>
<dbReference type="AlphaFoldDB" id="A0A493TRN5"/>